<dbReference type="Gene3D" id="1.10.3730.20">
    <property type="match status" value="1"/>
</dbReference>
<feature type="transmembrane region" description="Helical" evidence="6">
    <location>
        <begin position="40"/>
        <end position="59"/>
    </location>
</feature>
<evidence type="ECO:0000256" key="3">
    <source>
        <dbReference type="ARBA" id="ARBA00022692"/>
    </source>
</evidence>
<organism evidence="8 9">
    <name type="scientific">Pseudomonas fluvialis</name>
    <dbReference type="NCBI Taxonomy" id="1793966"/>
    <lineage>
        <taxon>Bacteria</taxon>
        <taxon>Pseudomonadati</taxon>
        <taxon>Pseudomonadota</taxon>
        <taxon>Gammaproteobacteria</taxon>
        <taxon>Pseudomonadales</taxon>
        <taxon>Pseudomonadaceae</taxon>
        <taxon>Pseudomonas</taxon>
    </lineage>
</organism>
<feature type="transmembrane region" description="Helical" evidence="6">
    <location>
        <begin position="219"/>
        <end position="240"/>
    </location>
</feature>
<evidence type="ECO:0000313" key="9">
    <source>
        <dbReference type="Proteomes" id="UP000242861"/>
    </source>
</evidence>
<feature type="transmembrane region" description="Helical" evidence="6">
    <location>
        <begin position="187"/>
        <end position="207"/>
    </location>
</feature>
<dbReference type="InterPro" id="IPR050638">
    <property type="entry name" value="AA-Vitamin_Transporters"/>
</dbReference>
<dbReference type="Pfam" id="PF00892">
    <property type="entry name" value="EamA"/>
    <property type="match status" value="2"/>
</dbReference>
<evidence type="ECO:0000256" key="1">
    <source>
        <dbReference type="ARBA" id="ARBA00004141"/>
    </source>
</evidence>
<sequence>MTRPLLWAWLGLALASLCWAGNALVARAFAGDIPPFSLGFWRWALALGLLLPLAGASLWRHRQVLRRAGWRLWLAALLAITTFNSLLYSAAHSTAAINITLLSTCLPLATFLMAGLLLGEWPPRRAWLGLLLAFAGLLWLLSRGQLSLLWQLSFSRGDLLMLLATLDWALYSVLLRRWQGYFQVPPLTLLTALVLLGLPLQAPLYLYELSQGLRFAPSSGNLLAIAYTAACASVLAYFLWNQGVRVLGAARAAMSNYLMPVFAALLGSLWLDEQLQHYHWSGAALIFIGLLLAGRGTGFNAPRVPPAATAGAPGRSSV</sequence>
<dbReference type="SUPFAM" id="SSF103481">
    <property type="entry name" value="Multidrug resistance efflux transporter EmrE"/>
    <property type="match status" value="2"/>
</dbReference>
<dbReference type="PANTHER" id="PTHR32322">
    <property type="entry name" value="INNER MEMBRANE TRANSPORTER"/>
    <property type="match status" value="1"/>
</dbReference>
<dbReference type="InterPro" id="IPR037185">
    <property type="entry name" value="EmrE-like"/>
</dbReference>
<reference evidence="9" key="1">
    <citation type="submission" date="2017-12" db="EMBL/GenBank/DDBJ databases">
        <authorList>
            <person name="Yu X.-Y."/>
        </authorList>
    </citation>
    <scope>NUCLEOTIDE SEQUENCE [LARGE SCALE GENOMIC DNA]</scope>
    <source>
        <strain evidence="9">ZYSR67-Z</strain>
    </source>
</reference>
<dbReference type="Proteomes" id="UP000242861">
    <property type="component" value="Unassembled WGS sequence"/>
</dbReference>
<feature type="transmembrane region" description="Helical" evidence="6">
    <location>
        <begin position="252"/>
        <end position="271"/>
    </location>
</feature>
<keyword evidence="3 6" id="KW-0812">Transmembrane</keyword>
<dbReference type="AlphaFoldDB" id="A0A2I0CR85"/>
<feature type="transmembrane region" description="Helical" evidence="6">
    <location>
        <begin position="126"/>
        <end position="142"/>
    </location>
</feature>
<feature type="domain" description="EamA" evidence="7">
    <location>
        <begin position="7"/>
        <end position="141"/>
    </location>
</feature>
<feature type="transmembrane region" description="Helical" evidence="6">
    <location>
        <begin position="97"/>
        <end position="119"/>
    </location>
</feature>
<evidence type="ECO:0000256" key="2">
    <source>
        <dbReference type="ARBA" id="ARBA00007362"/>
    </source>
</evidence>
<evidence type="ECO:0000256" key="5">
    <source>
        <dbReference type="ARBA" id="ARBA00023136"/>
    </source>
</evidence>
<comment type="caution">
    <text evidence="8">The sequence shown here is derived from an EMBL/GenBank/DDBJ whole genome shotgun (WGS) entry which is preliminary data.</text>
</comment>
<dbReference type="InterPro" id="IPR000620">
    <property type="entry name" value="EamA_dom"/>
</dbReference>
<dbReference type="EMBL" id="PIYS01000010">
    <property type="protein sequence ID" value="PKF71644.1"/>
    <property type="molecule type" value="Genomic_DNA"/>
</dbReference>
<keyword evidence="5 6" id="KW-0472">Membrane</keyword>
<comment type="similarity">
    <text evidence="2">Belongs to the EamA transporter family.</text>
</comment>
<evidence type="ECO:0000259" key="7">
    <source>
        <dbReference type="Pfam" id="PF00892"/>
    </source>
</evidence>
<dbReference type="PANTHER" id="PTHR32322:SF2">
    <property type="entry name" value="EAMA DOMAIN-CONTAINING PROTEIN"/>
    <property type="match status" value="1"/>
</dbReference>
<accession>A0A2I0CR85</accession>
<feature type="domain" description="EamA" evidence="7">
    <location>
        <begin position="156"/>
        <end position="293"/>
    </location>
</feature>
<feature type="transmembrane region" description="Helical" evidence="6">
    <location>
        <begin position="154"/>
        <end position="175"/>
    </location>
</feature>
<evidence type="ECO:0000256" key="4">
    <source>
        <dbReference type="ARBA" id="ARBA00022989"/>
    </source>
</evidence>
<gene>
    <name evidence="8" type="ORF">CW360_07020</name>
</gene>
<name>A0A2I0CR85_9PSED</name>
<proteinExistence type="inferred from homology"/>
<dbReference type="RefSeq" id="WP_101193205.1">
    <property type="nucleotide sequence ID" value="NZ_PIYS01000010.1"/>
</dbReference>
<evidence type="ECO:0000313" key="8">
    <source>
        <dbReference type="EMBL" id="PKF71644.1"/>
    </source>
</evidence>
<comment type="subcellular location">
    <subcellularLocation>
        <location evidence="1">Membrane</location>
        <topology evidence="1">Multi-pass membrane protein</topology>
    </subcellularLocation>
</comment>
<evidence type="ECO:0000256" key="6">
    <source>
        <dbReference type="SAM" id="Phobius"/>
    </source>
</evidence>
<protein>
    <submittedName>
        <fullName evidence="8">EamA family transporter</fullName>
    </submittedName>
</protein>
<dbReference type="GO" id="GO:0016020">
    <property type="term" value="C:membrane"/>
    <property type="evidence" value="ECO:0007669"/>
    <property type="project" value="UniProtKB-SubCell"/>
</dbReference>
<feature type="transmembrane region" description="Helical" evidence="6">
    <location>
        <begin position="71"/>
        <end position="91"/>
    </location>
</feature>
<keyword evidence="4 6" id="KW-1133">Transmembrane helix</keyword>
<feature type="transmembrane region" description="Helical" evidence="6">
    <location>
        <begin position="277"/>
        <end position="294"/>
    </location>
</feature>